<dbReference type="RefSeq" id="WP_068832975.1">
    <property type="nucleotide sequence ID" value="NZ_JBHSMX010000013.1"/>
</dbReference>
<comment type="caution">
    <text evidence="1">The sequence shown here is derived from an EMBL/GenBank/DDBJ whole genome shotgun (WGS) entry which is preliminary data.</text>
</comment>
<evidence type="ECO:0000313" key="1">
    <source>
        <dbReference type="EMBL" id="MFC5521086.1"/>
    </source>
</evidence>
<evidence type="ECO:0000313" key="2">
    <source>
        <dbReference type="Proteomes" id="UP001596084"/>
    </source>
</evidence>
<name>A0ABW0Q898_9BURK</name>
<organism evidence="1 2">
    <name type="scientific">Polaromonas jejuensis</name>
    <dbReference type="NCBI Taxonomy" id="457502"/>
    <lineage>
        <taxon>Bacteria</taxon>
        <taxon>Pseudomonadati</taxon>
        <taxon>Pseudomonadota</taxon>
        <taxon>Betaproteobacteria</taxon>
        <taxon>Burkholderiales</taxon>
        <taxon>Comamonadaceae</taxon>
        <taxon>Polaromonas</taxon>
    </lineage>
</organism>
<keyword evidence="2" id="KW-1185">Reference proteome</keyword>
<accession>A0ABW0Q898</accession>
<protein>
    <submittedName>
        <fullName evidence="1">Uncharacterized protein</fullName>
    </submittedName>
</protein>
<dbReference type="Proteomes" id="UP001596084">
    <property type="component" value="Unassembled WGS sequence"/>
</dbReference>
<dbReference type="EMBL" id="JBHSMX010000013">
    <property type="protein sequence ID" value="MFC5521086.1"/>
    <property type="molecule type" value="Genomic_DNA"/>
</dbReference>
<reference evidence="2" key="1">
    <citation type="journal article" date="2019" name="Int. J. Syst. Evol. Microbiol.">
        <title>The Global Catalogue of Microorganisms (GCM) 10K type strain sequencing project: providing services to taxonomists for standard genome sequencing and annotation.</title>
        <authorList>
            <consortium name="The Broad Institute Genomics Platform"/>
            <consortium name="The Broad Institute Genome Sequencing Center for Infectious Disease"/>
            <person name="Wu L."/>
            <person name="Ma J."/>
        </authorList>
    </citation>
    <scope>NUCLEOTIDE SEQUENCE [LARGE SCALE GENOMIC DNA]</scope>
    <source>
        <strain evidence="2">CGMCC 4.7277</strain>
    </source>
</reference>
<gene>
    <name evidence="1" type="ORF">ACFPP7_09180</name>
</gene>
<proteinExistence type="predicted"/>
<sequence length="98" mass="10636">MPAYIMGYKGFGIHATVLTVGSRFAGSVRIDRQGTADGHRFTPEWTDFPESAAEAVGRLQLHAKAIIDGRVTGKSVERLSDLMGGDTVMDWDTATTTY</sequence>